<reference evidence="1" key="2">
    <citation type="submission" date="2020-09" db="EMBL/GenBank/DDBJ databases">
        <authorList>
            <person name="Sun Q."/>
            <person name="Zhou Y."/>
        </authorList>
    </citation>
    <scope>NUCLEOTIDE SEQUENCE</scope>
    <source>
        <strain evidence="1">CGMCC 1.15360</strain>
    </source>
</reference>
<name>A0A917DZE4_9SPHN</name>
<dbReference type="Proteomes" id="UP000612349">
    <property type="component" value="Unassembled WGS sequence"/>
</dbReference>
<gene>
    <name evidence="1" type="ORF">GCM10010990_36610</name>
</gene>
<dbReference type="RefSeq" id="WP_156522207.1">
    <property type="nucleotide sequence ID" value="NZ_BMIP01000013.1"/>
</dbReference>
<organism evidence="1 2">
    <name type="scientific">Croceicoccus mobilis</name>
    <dbReference type="NCBI Taxonomy" id="1703339"/>
    <lineage>
        <taxon>Bacteria</taxon>
        <taxon>Pseudomonadati</taxon>
        <taxon>Pseudomonadota</taxon>
        <taxon>Alphaproteobacteria</taxon>
        <taxon>Sphingomonadales</taxon>
        <taxon>Erythrobacteraceae</taxon>
        <taxon>Croceicoccus</taxon>
    </lineage>
</organism>
<accession>A0A917DZE4</accession>
<protein>
    <submittedName>
        <fullName evidence="1">Uncharacterized protein</fullName>
    </submittedName>
</protein>
<dbReference type="OrthoDB" id="8421898at2"/>
<reference evidence="1" key="1">
    <citation type="journal article" date="2014" name="Int. J. Syst. Evol. Microbiol.">
        <title>Complete genome sequence of Corynebacterium casei LMG S-19264T (=DSM 44701T), isolated from a smear-ripened cheese.</title>
        <authorList>
            <consortium name="US DOE Joint Genome Institute (JGI-PGF)"/>
            <person name="Walter F."/>
            <person name="Albersmeier A."/>
            <person name="Kalinowski J."/>
            <person name="Ruckert C."/>
        </authorList>
    </citation>
    <scope>NUCLEOTIDE SEQUENCE</scope>
    <source>
        <strain evidence="1">CGMCC 1.15360</strain>
    </source>
</reference>
<evidence type="ECO:0000313" key="1">
    <source>
        <dbReference type="EMBL" id="GGD83209.1"/>
    </source>
</evidence>
<sequence length="54" mass="5780">MTHPTVTTARAAEIVGVGYEVLRSYLKRVSAVTSGCFPASTSRAPTPKTTRFHA</sequence>
<keyword evidence="2" id="KW-1185">Reference proteome</keyword>
<comment type="caution">
    <text evidence="1">The sequence shown here is derived from an EMBL/GenBank/DDBJ whole genome shotgun (WGS) entry which is preliminary data.</text>
</comment>
<proteinExistence type="predicted"/>
<evidence type="ECO:0000313" key="2">
    <source>
        <dbReference type="Proteomes" id="UP000612349"/>
    </source>
</evidence>
<dbReference type="EMBL" id="BMIP01000013">
    <property type="protein sequence ID" value="GGD83209.1"/>
    <property type="molecule type" value="Genomic_DNA"/>
</dbReference>
<dbReference type="AlphaFoldDB" id="A0A917DZE4"/>